<reference evidence="1" key="1">
    <citation type="submission" date="2022-08" db="EMBL/GenBank/DDBJ databases">
        <title>A global survey of hypervirulent Aeromonas hydrophila identified this emerging pathogen in farmed fish in the lower Mekong River basin.</title>
        <authorList>
            <person name="Xu T."/>
            <person name="Rasmussen-Ivey C.R."/>
            <person name="Moen F.S."/>
            <person name="Fernandez Bravo A."/>
            <person name="Lamy B."/>
            <person name="Beaz-Hidalgo R."/>
            <person name="Khan C.D."/>
            <person name="Castro Escarpulli G."/>
            <person name="Yasin I.S.M."/>
            <person name="Figueras M.J."/>
            <person name="Azzam Sayuti M."/>
            <person name="Karim M.M."/>
            <person name="Alam K.M."/>
            <person name="Le T.T.T."/>
            <person name="Thao N.H.P."/>
            <person name="Addo S."/>
            <person name="Duodu S."/>
            <person name="Ali S."/>
            <person name="Mey S."/>
            <person name="Somony T."/>
            <person name="Liles M.R."/>
        </authorList>
    </citation>
    <scope>NUCLEOTIDE SEQUENCE</scope>
    <source>
        <strain evidence="1">0.14</strain>
    </source>
</reference>
<gene>
    <name evidence="1" type="ORF">NS965_20025</name>
</gene>
<dbReference type="RefSeq" id="WP_223952190.1">
    <property type="nucleotide sequence ID" value="NZ_JANLFC010000078.1"/>
</dbReference>
<dbReference type="AlphaFoldDB" id="A0AAW5MGI3"/>
<dbReference type="InterPro" id="IPR039555">
    <property type="entry name" value="TraF/TrbB"/>
</dbReference>
<dbReference type="Pfam" id="PF13728">
    <property type="entry name" value="TraF"/>
    <property type="match status" value="1"/>
</dbReference>
<dbReference type="EMBL" id="JANLFC010000078">
    <property type="protein sequence ID" value="MCR4450674.1"/>
    <property type="molecule type" value="Genomic_DNA"/>
</dbReference>
<dbReference type="SUPFAM" id="SSF52833">
    <property type="entry name" value="Thioredoxin-like"/>
    <property type="match status" value="1"/>
</dbReference>
<organism evidence="1 2">
    <name type="scientific">Aeromonas veronii</name>
    <dbReference type="NCBI Taxonomy" id="654"/>
    <lineage>
        <taxon>Bacteria</taxon>
        <taxon>Pseudomonadati</taxon>
        <taxon>Pseudomonadota</taxon>
        <taxon>Gammaproteobacteria</taxon>
        <taxon>Aeromonadales</taxon>
        <taxon>Aeromonadaceae</taxon>
        <taxon>Aeromonas</taxon>
    </lineage>
</organism>
<protein>
    <submittedName>
        <fullName evidence="1">Conjugal transfer protein TraF</fullName>
    </submittedName>
</protein>
<dbReference type="Proteomes" id="UP001204061">
    <property type="component" value="Unassembled WGS sequence"/>
</dbReference>
<evidence type="ECO:0000313" key="1">
    <source>
        <dbReference type="EMBL" id="MCR4450674.1"/>
    </source>
</evidence>
<dbReference type="InterPro" id="IPR036249">
    <property type="entry name" value="Thioredoxin-like_sf"/>
</dbReference>
<evidence type="ECO:0000313" key="2">
    <source>
        <dbReference type="Proteomes" id="UP001204061"/>
    </source>
</evidence>
<name>A0AAW5MGI3_AERVE</name>
<comment type="caution">
    <text evidence="1">The sequence shown here is derived from an EMBL/GenBank/DDBJ whole genome shotgun (WGS) entry which is preliminary data.</text>
</comment>
<accession>A0AAW5MGI3</accession>
<sequence>MRYLFLPFLMSFPFISQAENDPGRYWAIFAFESTCTACVAIANQVNEFSQKTGLEVQAISRDGRPLITWSANWAPDRNGALWRLGVRPEDPTPQVYIMDSKTKKKHLISYGYSDINSMISQYESIRRNEK</sequence>
<proteinExistence type="predicted"/>